<dbReference type="InterPro" id="IPR019734">
    <property type="entry name" value="TPR_rpt"/>
</dbReference>
<dbReference type="Pfam" id="PF13176">
    <property type="entry name" value="TPR_7"/>
    <property type="match status" value="1"/>
</dbReference>
<dbReference type="PANTHER" id="PTHR15704:SF7">
    <property type="entry name" value="SUPERKILLER COMPLEX PROTEIN 3"/>
    <property type="match status" value="1"/>
</dbReference>
<keyword evidence="2 3" id="KW-0802">TPR repeat</keyword>
<dbReference type="Ensembl" id="ENSPMET00000032950.1">
    <property type="protein sequence ID" value="ENSPMEP00000015317.1"/>
    <property type="gene ID" value="ENSPMEG00000018131.1"/>
</dbReference>
<dbReference type="InterPro" id="IPR039226">
    <property type="entry name" value="Ski3/TTC37"/>
</dbReference>
<dbReference type="Pfam" id="PF13432">
    <property type="entry name" value="TPR_16"/>
    <property type="match status" value="2"/>
</dbReference>
<evidence type="ECO:0000313" key="5">
    <source>
        <dbReference type="Proteomes" id="UP000261480"/>
    </source>
</evidence>
<organism evidence="4 5">
    <name type="scientific">Poecilia mexicana</name>
    <dbReference type="NCBI Taxonomy" id="48701"/>
    <lineage>
        <taxon>Eukaryota</taxon>
        <taxon>Metazoa</taxon>
        <taxon>Chordata</taxon>
        <taxon>Craniata</taxon>
        <taxon>Vertebrata</taxon>
        <taxon>Euteleostomi</taxon>
        <taxon>Actinopterygii</taxon>
        <taxon>Neopterygii</taxon>
        <taxon>Teleostei</taxon>
        <taxon>Neoteleostei</taxon>
        <taxon>Acanthomorphata</taxon>
        <taxon>Ovalentaria</taxon>
        <taxon>Atherinomorphae</taxon>
        <taxon>Cyprinodontiformes</taxon>
        <taxon>Poeciliidae</taxon>
        <taxon>Poeciliinae</taxon>
        <taxon>Poecilia</taxon>
    </lineage>
</organism>
<dbReference type="Pfam" id="PF13181">
    <property type="entry name" value="TPR_8"/>
    <property type="match status" value="1"/>
</dbReference>
<reference evidence="4" key="1">
    <citation type="submission" date="2025-08" db="UniProtKB">
        <authorList>
            <consortium name="Ensembl"/>
        </authorList>
    </citation>
    <scope>IDENTIFICATION</scope>
</reference>
<proteinExistence type="predicted"/>
<feature type="repeat" description="TPR" evidence="3">
    <location>
        <begin position="40"/>
        <end position="73"/>
    </location>
</feature>
<dbReference type="STRING" id="48701.ENSPMEP00000015317"/>
<evidence type="ECO:0000256" key="3">
    <source>
        <dbReference type="PROSITE-ProRule" id="PRU00339"/>
    </source>
</evidence>
<dbReference type="GO" id="GO:0055087">
    <property type="term" value="C:Ski complex"/>
    <property type="evidence" value="ECO:0007669"/>
    <property type="project" value="InterPro"/>
</dbReference>
<dbReference type="Proteomes" id="UP000261480">
    <property type="component" value="Unplaced"/>
</dbReference>
<dbReference type="PANTHER" id="PTHR15704">
    <property type="entry name" value="SUPERKILLER 3 PROTEIN-RELATED"/>
    <property type="match status" value="1"/>
</dbReference>
<sequence length="1518" mass="169158">MSNKEVKAALKSAREAINNKEFKEVLKHCKAVLKLEKNNYNAWVFIGKAASELEQPDQSQAAYRKAVELEPEQLLAWQGLANLYENTDQWDFKDELPNVYQKLVELYAKTDKTKSYDLIKKLSDIYQSDREYLKVCLAKVWLQLVQLKEEEGVDKKELVQLLQKMTHLLSDCIGDEEQDNETQQHLIKAFEKAMILTEPVPGEEHKKLSADYIKCLSKLPHEESKMKEACQSMSSAYPNQTYPLDVLCSHYLKTNNMDEDAVSCFSRLLEMAPNSGLGHLGLGTKALLEGRYKEAKMSSATGWCSLAEAQFKIHRHSDSAASCSQGSFYITEAEKDPVLLALKGRAYLSKGQIDQSLKLLSELEVSNPNLPQVLALRGLAHVAEGQLQLAEQSFLQATKQTPDSGEYFFFLGKLYWDMGSETRRDRSKTHTHLLKAAKLDPHLGCAFRYLGHYYREVANDVARAQGCYRKAFQLNSGDAESGAALVDLSMGQGDMDSALATLESVTEKATPGSAKWAWMRRGLYYLKVGEHQQAIADLQAALRADPEDWVCWECLGEAYLNRRSFTAALKAFGKAHQLQPSSIYSVYQAAAIKQTLGKFKEAVDEYLQITTQQDYVPALKGLGECQLSLAKSLMEDCRDGGAIDLIQQSIHNLFRAVQLRPDLSCLWKLLGDACTAVRVVAPSRAQVVVPTLLSGFDSSAQDHTLNQAQTLKAGERCYAHALKLMPEVASLWCDLGLNYYHQATNSPRPTDEHQNSLNLEKAQQCLKKAIQMESGNYSYWNALGLKSYIHWFYFIIFHVTFLVFIQNVVAWTNLGTLYLKKDNIELAHEAFKIAQSLEPLYVNCWIGQALIAERVGSYDTMDLFRHTTELSTHMEGVKGYAYWVCSTLLDKSNRDSELYRYNIVQMNAISAAHVALCKYTERIQSDPDAFIMLGYLNEHLQLKRQALQAYQRAVELLRSSSSSEVLVFSLGSCARALCNSGQWEEAVQVYKSTQLQDLSDLVGLALAYCRAGLYPESIMYERALAVTSSEKEKAYILTALALLQHRQGNLDSAKTLLFKCSVLKEPIPESLLCLCALGLVHSDATLAAAALTELLKQGSASGGVVEQRCLLTCSLLALQGNYSAVQREASRAVHSNPGNPSLWALLSRVIPQYYPRKAQGGAVAGHIACLFSMTQGKRALLCSGVNQVACGRHTGEDPRRNALKTMQKAVLLCPDDPATWAGLMAACHAENTSCYLSGSAPRRHSLEHTLMSVVSEKVRSVEETERPLTKALESWVLQQAVSGLMQQGQLEQAEALCTQVLNVSPEHPAVMLSLTQVQCQRLLMTGGGTVLTEQVLEQLNKVVMMNPTNLGAWHWLAEVYRSQGLLVQAVMAYRQSLQLALQLGAHSFQIASLLRLALLALGPCMAGVPGNEWKDLVMEATTEVLKLGSSPMALLFQALLQYVTKMTARETRRLLERSVYVSSDDFPVTVVQVASWYLLRHLHAKNDQELINVLLQHAKMNGNQRLLDFYTELTSSSS</sequence>
<evidence type="ECO:0000256" key="1">
    <source>
        <dbReference type="ARBA" id="ARBA00022737"/>
    </source>
</evidence>
<dbReference type="PROSITE" id="PS50005">
    <property type="entry name" value="TPR"/>
    <property type="match status" value="4"/>
</dbReference>
<dbReference type="Gene3D" id="1.25.40.10">
    <property type="entry name" value="Tetratricopeptide repeat domain"/>
    <property type="match status" value="8"/>
</dbReference>
<accession>A0A3B3XJW8</accession>
<evidence type="ECO:0000313" key="4">
    <source>
        <dbReference type="Ensembl" id="ENSPMEP00000015317.1"/>
    </source>
</evidence>
<keyword evidence="1" id="KW-0677">Repeat</keyword>
<feature type="repeat" description="TPR" evidence="3">
    <location>
        <begin position="515"/>
        <end position="548"/>
    </location>
</feature>
<evidence type="ECO:0008006" key="6">
    <source>
        <dbReference type="Google" id="ProtNLM"/>
    </source>
</evidence>
<keyword evidence="5" id="KW-1185">Reference proteome</keyword>
<dbReference type="GO" id="GO:0006401">
    <property type="term" value="P:RNA catabolic process"/>
    <property type="evidence" value="ECO:0007669"/>
    <property type="project" value="InterPro"/>
</dbReference>
<feature type="repeat" description="TPR" evidence="3">
    <location>
        <begin position="549"/>
        <end position="582"/>
    </location>
</feature>
<dbReference type="SMART" id="SM00028">
    <property type="entry name" value="TPR"/>
    <property type="match status" value="12"/>
</dbReference>
<dbReference type="InterPro" id="IPR011990">
    <property type="entry name" value="TPR-like_helical_dom_sf"/>
</dbReference>
<dbReference type="SUPFAM" id="SSF48452">
    <property type="entry name" value="TPR-like"/>
    <property type="match status" value="5"/>
</dbReference>
<protein>
    <recommendedName>
        <fullName evidence="6">Tetratricopeptide repeat domain 37</fullName>
    </recommendedName>
</protein>
<reference evidence="4" key="2">
    <citation type="submission" date="2025-09" db="UniProtKB">
        <authorList>
            <consortium name="Ensembl"/>
        </authorList>
    </citation>
    <scope>IDENTIFICATION</scope>
</reference>
<evidence type="ECO:0000256" key="2">
    <source>
        <dbReference type="ARBA" id="ARBA00022803"/>
    </source>
</evidence>
<name>A0A3B3XJW8_9TELE</name>
<feature type="repeat" description="TPR" evidence="3">
    <location>
        <begin position="808"/>
        <end position="841"/>
    </location>
</feature>